<feature type="chain" id="PRO_5036716274" evidence="5">
    <location>
        <begin position="23"/>
        <end position="492"/>
    </location>
</feature>
<accession>A0A955RIU6</accession>
<dbReference type="InterPro" id="IPR014105">
    <property type="entry name" value="Carotenoid/retinoid_OxRdtase"/>
</dbReference>
<feature type="domain" description="Amine oxidase" evidence="6">
    <location>
        <begin position="16"/>
        <end position="487"/>
    </location>
</feature>
<evidence type="ECO:0000256" key="1">
    <source>
        <dbReference type="ARBA" id="ARBA00004829"/>
    </source>
</evidence>
<dbReference type="AlphaFoldDB" id="A0A955RIU6"/>
<dbReference type="SUPFAM" id="SSF51905">
    <property type="entry name" value="FAD/NAD(P)-binding domain"/>
    <property type="match status" value="1"/>
</dbReference>
<protein>
    <submittedName>
        <fullName evidence="7">Phytoene desaturase</fullName>
    </submittedName>
</protein>
<proteinExistence type="inferred from homology"/>
<reference evidence="7" key="2">
    <citation type="journal article" date="2021" name="Microbiome">
        <title>Successional dynamics and alternative stable states in a saline activated sludge microbial community over 9 years.</title>
        <authorList>
            <person name="Wang Y."/>
            <person name="Ye J."/>
            <person name="Ju F."/>
            <person name="Liu L."/>
            <person name="Boyd J.A."/>
            <person name="Deng Y."/>
            <person name="Parks D.H."/>
            <person name="Jiang X."/>
            <person name="Yin X."/>
            <person name="Woodcroft B.J."/>
            <person name="Tyson G.W."/>
            <person name="Hugenholtz P."/>
            <person name="Polz M.F."/>
            <person name="Zhang T."/>
        </authorList>
    </citation>
    <scope>NUCLEOTIDE SEQUENCE</scope>
    <source>
        <strain evidence="7">HKST-UBA14</strain>
    </source>
</reference>
<gene>
    <name evidence="7" type="primary">crtI</name>
    <name evidence="7" type="ORF">KC909_00145</name>
</gene>
<dbReference type="Gene3D" id="3.50.50.60">
    <property type="entry name" value="FAD/NAD(P)-binding domain"/>
    <property type="match status" value="2"/>
</dbReference>
<dbReference type="InterPro" id="IPR036188">
    <property type="entry name" value="FAD/NAD-bd_sf"/>
</dbReference>
<evidence type="ECO:0000256" key="2">
    <source>
        <dbReference type="ARBA" id="ARBA00022746"/>
    </source>
</evidence>
<organism evidence="7 8">
    <name type="scientific">Candidatus Dojkabacteria bacterium</name>
    <dbReference type="NCBI Taxonomy" id="2099670"/>
    <lineage>
        <taxon>Bacteria</taxon>
        <taxon>Candidatus Dojkabacteria</taxon>
    </lineage>
</organism>
<dbReference type="PANTHER" id="PTHR43734">
    <property type="entry name" value="PHYTOENE DESATURASE"/>
    <property type="match status" value="1"/>
</dbReference>
<evidence type="ECO:0000256" key="4">
    <source>
        <dbReference type="RuleBase" id="RU362075"/>
    </source>
</evidence>
<name>A0A955RIU6_9BACT</name>
<dbReference type="NCBIfam" id="TIGR02734">
    <property type="entry name" value="crtI_fam"/>
    <property type="match status" value="1"/>
</dbReference>
<keyword evidence="3 4" id="KW-0560">Oxidoreductase</keyword>
<dbReference type="GO" id="GO:0016491">
    <property type="term" value="F:oxidoreductase activity"/>
    <property type="evidence" value="ECO:0007669"/>
    <property type="project" value="UniProtKB-KW"/>
</dbReference>
<keyword evidence="5" id="KW-0732">Signal</keyword>
<comment type="similarity">
    <text evidence="4">Belongs to the carotenoid/retinoid oxidoreductase family.</text>
</comment>
<reference evidence="7" key="1">
    <citation type="submission" date="2020-04" db="EMBL/GenBank/DDBJ databases">
        <authorList>
            <person name="Zhang T."/>
        </authorList>
    </citation>
    <scope>NUCLEOTIDE SEQUENCE</scope>
    <source>
        <strain evidence="7">HKST-UBA14</strain>
    </source>
</reference>
<dbReference type="Proteomes" id="UP000783287">
    <property type="component" value="Unassembled WGS sequence"/>
</dbReference>
<keyword evidence="2 4" id="KW-0125">Carotenoid biosynthesis</keyword>
<sequence>MQKQKVVIIGAGIAALSASALLANKGYEVEIYEKNDQPGGKARVFSDNGFTFDMGPSWYMMPEVFDDFFELLGKNREDYYKLERLDPSYKVFFSKDEQVDIPDSLDEQAELFESYEQGAGKKLKEFAAISKEKYDIALSEFIYKPYNSFTELLNLKLLKNVFKLNVFGNYHKEVTKYFQNEKLLKLIEWEITFIGCSPYNAPGMYSLINHAGIEGGIWYPDGGMTSVIQGFYKLAKEQGVKFFFNHPAQKIITKDDKATGIKLEDGTEINADIVISNADYAFTEQVLLSSKNTNISDKNWQKMVMSPSTLLFFLGVNKEIPGLKHHNYFFDTQWQQHFIDVYDKPKWPDDPMMYICNPSKTDSNVAPNGSENLFVLIPIAPGLEDTEEIREKYFEYVINKLELYTGEEIKKNIVVKRSYAVKDFEKDYNAYKGNAFGIANTLFQTAIFRPGIKNKKINNLFYAGSGTNPGVGLPTSLISGQIVAEIIGGENV</sequence>
<evidence type="ECO:0000256" key="5">
    <source>
        <dbReference type="SAM" id="SignalP"/>
    </source>
</evidence>
<dbReference type="Pfam" id="PF01593">
    <property type="entry name" value="Amino_oxidase"/>
    <property type="match status" value="1"/>
</dbReference>
<dbReference type="PANTHER" id="PTHR43734:SF1">
    <property type="entry name" value="PHYTOENE DESATURASE"/>
    <property type="match status" value="1"/>
</dbReference>
<feature type="signal peptide" evidence="5">
    <location>
        <begin position="1"/>
        <end position="22"/>
    </location>
</feature>
<comment type="caution">
    <text evidence="7">The sequence shown here is derived from an EMBL/GenBank/DDBJ whole genome shotgun (WGS) entry which is preliminary data.</text>
</comment>
<evidence type="ECO:0000256" key="3">
    <source>
        <dbReference type="ARBA" id="ARBA00023002"/>
    </source>
</evidence>
<dbReference type="GO" id="GO:0016117">
    <property type="term" value="P:carotenoid biosynthetic process"/>
    <property type="evidence" value="ECO:0007669"/>
    <property type="project" value="UniProtKB-KW"/>
</dbReference>
<evidence type="ECO:0000259" key="6">
    <source>
        <dbReference type="Pfam" id="PF01593"/>
    </source>
</evidence>
<evidence type="ECO:0000313" key="7">
    <source>
        <dbReference type="EMBL" id="MCA9382754.1"/>
    </source>
</evidence>
<dbReference type="PRINTS" id="PR00419">
    <property type="entry name" value="ADXRDTASE"/>
</dbReference>
<dbReference type="EMBL" id="JAGQLK010000002">
    <property type="protein sequence ID" value="MCA9382754.1"/>
    <property type="molecule type" value="Genomic_DNA"/>
</dbReference>
<evidence type="ECO:0000313" key="8">
    <source>
        <dbReference type="Proteomes" id="UP000783287"/>
    </source>
</evidence>
<comment type="pathway">
    <text evidence="1 4">Carotenoid biosynthesis.</text>
</comment>
<dbReference type="InterPro" id="IPR002937">
    <property type="entry name" value="Amino_oxidase"/>
</dbReference>